<evidence type="ECO:0000259" key="4">
    <source>
        <dbReference type="PROSITE" id="PS51194"/>
    </source>
</evidence>
<dbReference type="SMART" id="SM00490">
    <property type="entry name" value="HELICc"/>
    <property type="match status" value="1"/>
</dbReference>
<gene>
    <name evidence="5" type="ORF">PACLA_8A017834</name>
</gene>
<keyword evidence="5" id="KW-0547">Nucleotide-binding</keyword>
<dbReference type="PROSITE" id="PS51194">
    <property type="entry name" value="HELICASE_CTER"/>
    <property type="match status" value="1"/>
</dbReference>
<comment type="caution">
    <text evidence="5">The sequence shown here is derived from an EMBL/GenBank/DDBJ whole genome shotgun (WGS) entry which is preliminary data.</text>
</comment>
<feature type="domain" description="Helicase C-terminal" evidence="4">
    <location>
        <begin position="51"/>
        <end position="196"/>
    </location>
</feature>
<dbReference type="GO" id="GO:0005694">
    <property type="term" value="C:chromosome"/>
    <property type="evidence" value="ECO:0007669"/>
    <property type="project" value="TreeGrafter"/>
</dbReference>
<keyword evidence="5" id="KW-0347">Helicase</keyword>
<dbReference type="AlphaFoldDB" id="A0A7D9DKH5"/>
<organism evidence="5 6">
    <name type="scientific">Paramuricea clavata</name>
    <name type="common">Red gorgonian</name>
    <name type="synonym">Violescent sea-whip</name>
    <dbReference type="NCBI Taxonomy" id="317549"/>
    <lineage>
        <taxon>Eukaryota</taxon>
        <taxon>Metazoa</taxon>
        <taxon>Cnidaria</taxon>
        <taxon>Anthozoa</taxon>
        <taxon>Octocorallia</taxon>
        <taxon>Malacalcyonacea</taxon>
        <taxon>Plexauridae</taxon>
        <taxon>Paramuricea</taxon>
    </lineage>
</organism>
<dbReference type="Gene3D" id="3.40.50.300">
    <property type="entry name" value="P-loop containing nucleotide triphosphate hydrolases"/>
    <property type="match status" value="2"/>
</dbReference>
<accession>A0A7D9DKH5</accession>
<dbReference type="Proteomes" id="UP001152795">
    <property type="component" value="Unassembled WGS sequence"/>
</dbReference>
<dbReference type="GO" id="GO:0000724">
    <property type="term" value="P:double-strand break repair via homologous recombination"/>
    <property type="evidence" value="ECO:0007669"/>
    <property type="project" value="TreeGrafter"/>
</dbReference>
<keyword evidence="6" id="KW-1185">Reference proteome</keyword>
<comment type="catalytic activity">
    <reaction evidence="2">
        <text>Couples ATP hydrolysis with the unwinding of duplex DNA by translocating in the 3'-5' direction.</text>
        <dbReference type="EC" id="5.6.2.4"/>
    </reaction>
</comment>
<reference evidence="5" key="1">
    <citation type="submission" date="2020-04" db="EMBL/GenBank/DDBJ databases">
        <authorList>
            <person name="Alioto T."/>
            <person name="Alioto T."/>
            <person name="Gomez Garrido J."/>
        </authorList>
    </citation>
    <scope>NUCLEOTIDE SEQUENCE</scope>
    <source>
        <strain evidence="5">A484AB</strain>
    </source>
</reference>
<dbReference type="OrthoDB" id="10261556at2759"/>
<dbReference type="GO" id="GO:0043138">
    <property type="term" value="F:3'-5' DNA helicase activity"/>
    <property type="evidence" value="ECO:0007669"/>
    <property type="project" value="UniProtKB-EC"/>
</dbReference>
<dbReference type="GO" id="GO:0005737">
    <property type="term" value="C:cytoplasm"/>
    <property type="evidence" value="ECO:0007669"/>
    <property type="project" value="TreeGrafter"/>
</dbReference>
<dbReference type="Pfam" id="PF00271">
    <property type="entry name" value="Helicase_C"/>
    <property type="match status" value="1"/>
</dbReference>
<dbReference type="SUPFAM" id="SSF52540">
    <property type="entry name" value="P-loop containing nucleoside triphosphate hydrolases"/>
    <property type="match status" value="1"/>
</dbReference>
<evidence type="ECO:0000313" key="6">
    <source>
        <dbReference type="Proteomes" id="UP001152795"/>
    </source>
</evidence>
<proteinExistence type="inferred from homology"/>
<name>A0A7D9DKH5_PARCT</name>
<dbReference type="PANTHER" id="PTHR13710">
    <property type="entry name" value="DNA HELICASE RECQ FAMILY MEMBER"/>
    <property type="match status" value="1"/>
</dbReference>
<dbReference type="EC" id="5.6.2.4" evidence="3"/>
<keyword evidence="5" id="KW-0378">Hydrolase</keyword>
<evidence type="ECO:0000256" key="1">
    <source>
        <dbReference type="ARBA" id="ARBA00005446"/>
    </source>
</evidence>
<keyword evidence="5" id="KW-0067">ATP-binding</keyword>
<sequence>MPDQVLREKLRLAYGKLGILANIFPHTPIVAMTATATYDTQCKIIESLGMNRPQIVKTNPDRPNIYFSCKKRGNSGEEKLSPILDNLVAELDPPGLNTPFTLVYGTLEVVSECLLYVSMAFGIGVDLKDIRRVIHIGVPYSMEEYFQEIGRGGRDGLPSTATLYYNSHDLSKRRKEMSNVMRNYVTSTSVCRREMILKYFGYILDGCTLLPNVVITTKIYAIVKIVL</sequence>
<dbReference type="InterPro" id="IPR001650">
    <property type="entry name" value="Helicase_C-like"/>
</dbReference>
<dbReference type="GO" id="GO:0009378">
    <property type="term" value="F:four-way junction helicase activity"/>
    <property type="evidence" value="ECO:0007669"/>
    <property type="project" value="TreeGrafter"/>
</dbReference>
<dbReference type="GO" id="GO:0005634">
    <property type="term" value="C:nucleus"/>
    <property type="evidence" value="ECO:0007669"/>
    <property type="project" value="TreeGrafter"/>
</dbReference>
<evidence type="ECO:0000256" key="3">
    <source>
        <dbReference type="ARBA" id="ARBA00034808"/>
    </source>
</evidence>
<protein>
    <recommendedName>
        <fullName evidence="3">DNA 3'-5' helicase</fullName>
        <ecNumber evidence="3">5.6.2.4</ecNumber>
    </recommendedName>
</protein>
<dbReference type="EMBL" id="CACRXK020001232">
    <property type="protein sequence ID" value="CAB3987770.1"/>
    <property type="molecule type" value="Genomic_DNA"/>
</dbReference>
<dbReference type="InterPro" id="IPR027417">
    <property type="entry name" value="P-loop_NTPase"/>
</dbReference>
<dbReference type="PANTHER" id="PTHR13710:SF120">
    <property type="entry name" value="BIFUNCTIONAL 3'-5' EXONUCLEASE_ATP-DEPENDENT HELICASE WRN"/>
    <property type="match status" value="1"/>
</dbReference>
<evidence type="ECO:0000313" key="5">
    <source>
        <dbReference type="EMBL" id="CAB3987770.1"/>
    </source>
</evidence>
<evidence type="ECO:0000256" key="2">
    <source>
        <dbReference type="ARBA" id="ARBA00034617"/>
    </source>
</evidence>
<comment type="similarity">
    <text evidence="1">Belongs to the helicase family. RecQ subfamily.</text>
</comment>